<evidence type="ECO:0000256" key="5">
    <source>
        <dbReference type="ARBA" id="ARBA00022490"/>
    </source>
</evidence>
<name>A0A1I8G0H3_9PLAT</name>
<dbReference type="GO" id="GO:0006796">
    <property type="term" value="P:phosphate-containing compound metabolic process"/>
    <property type="evidence" value="ECO:0007669"/>
    <property type="project" value="InterPro"/>
</dbReference>
<evidence type="ECO:0000256" key="10">
    <source>
        <dbReference type="ARBA" id="ARBA00040300"/>
    </source>
</evidence>
<sequence>MLAQRTNVKLLGLLVPLLTIKACNLTLATYLLSLACCSRFYVASSYCPNSFYYNRASAFLNALALLSGRVHLRCCLRSFQSTPNLASSIISGAKAMSGRYGIIERGSVYTSDYKLYITGPNGPLSAFHDIPLHADSSSKEFNMIVEIPRWTNAKMEISKEQRLNPIVQDVKKGALRFVDNVFPFHGYIWNYGALPQTWEDPGHMDERTGARGDNDPLDVCEIGSKVHPRGSVIRVKPLGLLGLIDEGETDWKILVIDAEDPLASQLNGLADIEAAMPGFLDATRRWFRVYKMPQGKPANEFAFNGEFRDRDFALGVIQETHKQWQAMMQGASGDAHGIARDNVSVVGSSSGIDQPAADAAVSAAPAAAPANDKPESRVPDSVGKWHFV</sequence>
<comment type="cofactor">
    <cofactor evidence="1">
        <name>Mg(2+)</name>
        <dbReference type="ChEBI" id="CHEBI:18420"/>
    </cofactor>
</comment>
<dbReference type="AlphaFoldDB" id="A0A1I8G0H3"/>
<evidence type="ECO:0000256" key="3">
    <source>
        <dbReference type="ARBA" id="ARBA00006220"/>
    </source>
</evidence>
<evidence type="ECO:0000256" key="6">
    <source>
        <dbReference type="ARBA" id="ARBA00022723"/>
    </source>
</evidence>
<evidence type="ECO:0000256" key="8">
    <source>
        <dbReference type="ARBA" id="ARBA00022842"/>
    </source>
</evidence>
<evidence type="ECO:0000313" key="13">
    <source>
        <dbReference type="WBParaSite" id="maker-uti_cns_0000459-snap-gene-0.7-mRNA-1"/>
    </source>
</evidence>
<evidence type="ECO:0000256" key="1">
    <source>
        <dbReference type="ARBA" id="ARBA00001946"/>
    </source>
</evidence>
<evidence type="ECO:0000256" key="2">
    <source>
        <dbReference type="ARBA" id="ARBA00004496"/>
    </source>
</evidence>
<dbReference type="PROSITE" id="PS00387">
    <property type="entry name" value="PPASE"/>
    <property type="match status" value="1"/>
</dbReference>
<keyword evidence="7" id="KW-0378">Hydrolase</keyword>
<proteinExistence type="inferred from homology"/>
<evidence type="ECO:0000256" key="11">
    <source>
        <dbReference type="SAM" id="MobiDB-lite"/>
    </source>
</evidence>
<keyword evidence="5" id="KW-0963">Cytoplasm</keyword>
<dbReference type="FunFam" id="3.90.80.10:FF:000004">
    <property type="entry name" value="Inorganic pyrophosphatase"/>
    <property type="match status" value="1"/>
</dbReference>
<dbReference type="SUPFAM" id="SSF50324">
    <property type="entry name" value="Inorganic pyrophosphatase"/>
    <property type="match status" value="1"/>
</dbReference>
<feature type="compositionally biased region" description="Low complexity" evidence="11">
    <location>
        <begin position="356"/>
        <end position="370"/>
    </location>
</feature>
<reference evidence="13" key="1">
    <citation type="submission" date="2016-11" db="UniProtKB">
        <authorList>
            <consortium name="WormBaseParasite"/>
        </authorList>
    </citation>
    <scope>IDENTIFICATION</scope>
</reference>
<keyword evidence="12" id="KW-1185">Reference proteome</keyword>
<accession>A0A1I8G0H3</accession>
<dbReference type="EC" id="3.6.1.1" evidence="4"/>
<comment type="subcellular location">
    <subcellularLocation>
        <location evidence="2">Cytoplasm</location>
    </subcellularLocation>
</comment>
<dbReference type="GO" id="GO:0000287">
    <property type="term" value="F:magnesium ion binding"/>
    <property type="evidence" value="ECO:0007669"/>
    <property type="project" value="InterPro"/>
</dbReference>
<dbReference type="GO" id="GO:0005737">
    <property type="term" value="C:cytoplasm"/>
    <property type="evidence" value="ECO:0007669"/>
    <property type="project" value="UniProtKB-SubCell"/>
</dbReference>
<dbReference type="Gene3D" id="3.90.80.10">
    <property type="entry name" value="Inorganic pyrophosphatase"/>
    <property type="match status" value="1"/>
</dbReference>
<dbReference type="InterPro" id="IPR036649">
    <property type="entry name" value="Pyrophosphatase_sf"/>
</dbReference>
<dbReference type="InterPro" id="IPR008162">
    <property type="entry name" value="Pyrophosphatase"/>
</dbReference>
<evidence type="ECO:0000256" key="4">
    <source>
        <dbReference type="ARBA" id="ARBA00012146"/>
    </source>
</evidence>
<dbReference type="Proteomes" id="UP000095280">
    <property type="component" value="Unplaced"/>
</dbReference>
<dbReference type="CDD" id="cd00412">
    <property type="entry name" value="pyrophosphatase"/>
    <property type="match status" value="1"/>
</dbReference>
<feature type="region of interest" description="Disordered" evidence="11">
    <location>
        <begin position="356"/>
        <end position="388"/>
    </location>
</feature>
<dbReference type="Pfam" id="PF00719">
    <property type="entry name" value="Pyrophosphatase"/>
    <property type="match status" value="1"/>
</dbReference>
<organism evidence="12 13">
    <name type="scientific">Macrostomum lignano</name>
    <dbReference type="NCBI Taxonomy" id="282301"/>
    <lineage>
        <taxon>Eukaryota</taxon>
        <taxon>Metazoa</taxon>
        <taxon>Spiralia</taxon>
        <taxon>Lophotrochozoa</taxon>
        <taxon>Platyhelminthes</taxon>
        <taxon>Rhabditophora</taxon>
        <taxon>Macrostomorpha</taxon>
        <taxon>Macrostomida</taxon>
        <taxon>Macrostomidae</taxon>
        <taxon>Macrostomum</taxon>
    </lineage>
</organism>
<dbReference type="GO" id="GO:0004427">
    <property type="term" value="F:inorganic diphosphate phosphatase activity"/>
    <property type="evidence" value="ECO:0007669"/>
    <property type="project" value="UniProtKB-EC"/>
</dbReference>
<keyword evidence="8" id="KW-0460">Magnesium</keyword>
<protein>
    <recommendedName>
        <fullName evidence="10">Inorganic pyrophosphatase</fullName>
        <ecNumber evidence="4">3.6.1.1</ecNumber>
    </recommendedName>
    <alternativeName>
        <fullName evidence="9">Pyrophosphate phospho-hydrolase</fullName>
    </alternativeName>
</protein>
<evidence type="ECO:0000313" key="12">
    <source>
        <dbReference type="Proteomes" id="UP000095280"/>
    </source>
</evidence>
<keyword evidence="6" id="KW-0479">Metal-binding</keyword>
<evidence type="ECO:0000256" key="7">
    <source>
        <dbReference type="ARBA" id="ARBA00022801"/>
    </source>
</evidence>
<dbReference type="WBParaSite" id="maker-uti_cns_0000459-snap-gene-0.7-mRNA-1">
    <property type="protein sequence ID" value="maker-uti_cns_0000459-snap-gene-0.7-mRNA-1"/>
    <property type="gene ID" value="maker-uti_cns_0000459-snap-gene-0.7"/>
</dbReference>
<comment type="similarity">
    <text evidence="3">Belongs to the PPase family.</text>
</comment>
<dbReference type="PANTHER" id="PTHR10286">
    <property type="entry name" value="INORGANIC PYROPHOSPHATASE"/>
    <property type="match status" value="1"/>
</dbReference>
<evidence type="ECO:0000256" key="9">
    <source>
        <dbReference type="ARBA" id="ARBA00032535"/>
    </source>
</evidence>